<organism evidence="3 4">
    <name type="scientific">Apiospora marii</name>
    <dbReference type="NCBI Taxonomy" id="335849"/>
    <lineage>
        <taxon>Eukaryota</taxon>
        <taxon>Fungi</taxon>
        <taxon>Dikarya</taxon>
        <taxon>Ascomycota</taxon>
        <taxon>Pezizomycotina</taxon>
        <taxon>Sordariomycetes</taxon>
        <taxon>Xylariomycetidae</taxon>
        <taxon>Amphisphaeriales</taxon>
        <taxon>Apiosporaceae</taxon>
        <taxon>Apiospora</taxon>
    </lineage>
</organism>
<name>A0ABR1R425_9PEZI</name>
<evidence type="ECO:0008006" key="5">
    <source>
        <dbReference type="Google" id="ProtNLM"/>
    </source>
</evidence>
<feature type="transmembrane region" description="Helical" evidence="2">
    <location>
        <begin position="271"/>
        <end position="292"/>
    </location>
</feature>
<reference evidence="3 4" key="1">
    <citation type="submission" date="2023-01" db="EMBL/GenBank/DDBJ databases">
        <title>Analysis of 21 Apiospora genomes using comparative genomics revels a genus with tremendous synthesis potential of carbohydrate active enzymes and secondary metabolites.</title>
        <authorList>
            <person name="Sorensen T."/>
        </authorList>
    </citation>
    <scope>NUCLEOTIDE SEQUENCE [LARGE SCALE GENOMIC DNA]</scope>
    <source>
        <strain evidence="3 4">CBS 20057</strain>
    </source>
</reference>
<evidence type="ECO:0000313" key="4">
    <source>
        <dbReference type="Proteomes" id="UP001396898"/>
    </source>
</evidence>
<keyword evidence="2" id="KW-0812">Transmembrane</keyword>
<comment type="caution">
    <text evidence="3">The sequence shown here is derived from an EMBL/GenBank/DDBJ whole genome shotgun (WGS) entry which is preliminary data.</text>
</comment>
<feature type="transmembrane region" description="Helical" evidence="2">
    <location>
        <begin position="298"/>
        <end position="324"/>
    </location>
</feature>
<evidence type="ECO:0000256" key="1">
    <source>
        <dbReference type="SAM" id="MobiDB-lite"/>
    </source>
</evidence>
<accession>A0ABR1R425</accession>
<feature type="compositionally biased region" description="Gly residues" evidence="1">
    <location>
        <begin position="469"/>
        <end position="482"/>
    </location>
</feature>
<gene>
    <name evidence="3" type="ORF">PG991_014632</name>
</gene>
<feature type="transmembrane region" description="Helical" evidence="2">
    <location>
        <begin position="75"/>
        <end position="93"/>
    </location>
</feature>
<dbReference type="Proteomes" id="UP001396898">
    <property type="component" value="Unassembled WGS sequence"/>
</dbReference>
<keyword evidence="2" id="KW-0472">Membrane</keyword>
<feature type="transmembrane region" description="Helical" evidence="2">
    <location>
        <begin position="197"/>
        <end position="214"/>
    </location>
</feature>
<keyword evidence="2" id="KW-1133">Transmembrane helix</keyword>
<feature type="region of interest" description="Disordered" evidence="1">
    <location>
        <begin position="431"/>
        <end position="484"/>
    </location>
</feature>
<evidence type="ECO:0000256" key="2">
    <source>
        <dbReference type="SAM" id="Phobius"/>
    </source>
</evidence>
<dbReference type="EMBL" id="JAQQWI010000019">
    <property type="protein sequence ID" value="KAK7998957.1"/>
    <property type="molecule type" value="Genomic_DNA"/>
</dbReference>
<evidence type="ECO:0000313" key="3">
    <source>
        <dbReference type="EMBL" id="KAK7998957.1"/>
    </source>
</evidence>
<feature type="transmembrane region" description="Helical" evidence="2">
    <location>
        <begin position="127"/>
        <end position="147"/>
    </location>
</feature>
<feature type="compositionally biased region" description="Basic and acidic residues" evidence="1">
    <location>
        <begin position="449"/>
        <end position="466"/>
    </location>
</feature>
<sequence length="567" mass="60722">MELVLGEDNLYDVRIPISELGQEGLPTAWDLGIDLKAVWAAQNASILAQNASEGWIDPSSPKIARMPREGVAPGLLPFAPLLLAVFCVAYMYFDKLLHSVLLPRFYGSLFSTQDRAQRLTFALHHNALVAFGLVLGFLGVPLLRVLAGEAVLSDPLLVAGGRVTFGDWIFVPAIAYCSTYLGEMFVRRDQPGLIPKLHHMAVLLVALTTLGITGDVERNRSATVSFYIIAVWCLFDLVTELPVHAGLIVWRCARDRARARSLARLMLGLALWRLAMLLANLGVTVYLLLAAWRKLSTIWTVLAPMAGWLWFYAQLQSAHVLYALSRRLRDEHRAAERRAKHGEGYSLEEIEDGGHSRSGLLFNDPAYAGLTLGATLLSWTHASGASQGLLSEPSRKHLLVLVGVGLAIGATVVLVRYLTQDADGALGLAARSGTAGGDKSDASNFNTHNDAKGADRTKSPHEDKNGGNHNSGGDGGGDGHGGVVERSTGLLAAVANVLRQALDENTTAATAADAVVDSVVPAVGGGSGDDGSSISPAQSENEEGSAAIRRRCADNDEWCKKAIEHHK</sequence>
<protein>
    <recommendedName>
        <fullName evidence="5">TLC domain-containing protein</fullName>
    </recommendedName>
</protein>
<feature type="transmembrane region" description="Helical" evidence="2">
    <location>
        <begin position="167"/>
        <end position="185"/>
    </location>
</feature>
<keyword evidence="4" id="KW-1185">Reference proteome</keyword>
<feature type="transmembrane region" description="Helical" evidence="2">
    <location>
        <begin position="398"/>
        <end position="418"/>
    </location>
</feature>
<feature type="transmembrane region" description="Helical" evidence="2">
    <location>
        <begin position="226"/>
        <end position="250"/>
    </location>
</feature>
<proteinExistence type="predicted"/>
<feature type="region of interest" description="Disordered" evidence="1">
    <location>
        <begin position="523"/>
        <end position="547"/>
    </location>
</feature>